<dbReference type="RefSeq" id="WP_108790152.1">
    <property type="nucleotide sequence ID" value="NZ_ONZG01000010.1"/>
</dbReference>
<dbReference type="Proteomes" id="UP000244898">
    <property type="component" value="Unassembled WGS sequence"/>
</dbReference>
<evidence type="ECO:0000313" key="3">
    <source>
        <dbReference type="Proteomes" id="UP000244898"/>
    </source>
</evidence>
<name>A0A2R8CCL1_9RHOB</name>
<dbReference type="AlphaFoldDB" id="A0A2R8CCL1"/>
<feature type="signal peptide" evidence="1">
    <location>
        <begin position="1"/>
        <end position="20"/>
    </location>
</feature>
<dbReference type="OrthoDB" id="543560at2"/>
<dbReference type="InterPro" id="IPR016195">
    <property type="entry name" value="Pol/histidinol_Pase-like"/>
</dbReference>
<keyword evidence="1" id="KW-0732">Signal</keyword>
<protein>
    <recommendedName>
        <fullName evidence="4">DUF3604 domain-containing protein</fullName>
    </recommendedName>
</protein>
<dbReference type="Gene3D" id="3.20.20.140">
    <property type="entry name" value="Metal-dependent hydrolases"/>
    <property type="match status" value="1"/>
</dbReference>
<dbReference type="EMBL" id="ONZG01000010">
    <property type="protein sequence ID" value="SPJ30122.1"/>
    <property type="molecule type" value="Genomic_DNA"/>
</dbReference>
<reference evidence="3" key="1">
    <citation type="submission" date="2018-03" db="EMBL/GenBank/DDBJ databases">
        <authorList>
            <person name="Rodrigo-Torres L."/>
            <person name="Arahal R. D."/>
            <person name="Lucena T."/>
        </authorList>
    </citation>
    <scope>NUCLEOTIDE SEQUENCE [LARGE SCALE GENOMIC DNA]</scope>
    <source>
        <strain evidence="3">CECT 7615</strain>
    </source>
</reference>
<accession>A0A2R8CCL1</accession>
<proteinExistence type="predicted"/>
<gene>
    <name evidence="2" type="ORF">TRM7615_03650</name>
</gene>
<keyword evidence="3" id="KW-1185">Reference proteome</keyword>
<evidence type="ECO:0000313" key="2">
    <source>
        <dbReference type="EMBL" id="SPJ30122.1"/>
    </source>
</evidence>
<sequence length="596" mass="65660">MLKLLLAASALVGTTSLAIAEPNPLRDAYFGETHLHTAFSLDAYIGGTRLMPADSLAYARGESVTLPDGTTAQHKRPLDFAAVTDHAEYMGEMYSTMFEGAPGHDNDDLVQLRELSDLEERQNWFIKYVVSSNRSATPQHPPFFAGPETSKSAWQVIVDAAQEANDPGTFTALIGFEWSAAPNGANLHRNVLFRDDNVPASVPSYIDINEEENLWAWMKEQEAEGRRLLAIPHNSNASKGRMFPDIDSFGERMDLEYARTRQTYEPLIEMMQVKGNSEVHRKFWAADEFAGFENANSIQKNSGRVFRQRDFVRGGLIDGIGYAFALGLNPFKYGFIGSTDNHNGMMSAVAEDSFIGAHGPEDGSVERRRSGSVAGWIDGKDLSIGSLAGVWATENTRAGIWDAMKRRETFATSGPRIKVRMFGGVELSPPTDPIDMVQKGYLLGTHMGGTMESAGAPPTFTVYAEKDALGANLDRIQIIKGWVDEYGDANEKIIDVVWAGDREIDPSTGKLPAVGDTVDLSTALFTNEIGAPVLMGSWTDTDFNPQSNAFYYARVLEIPTPRWTTYDAVRNGLPLLEDVPATIQERAWGSPIWYNN</sequence>
<feature type="chain" id="PRO_5015325935" description="DUF3604 domain-containing protein" evidence="1">
    <location>
        <begin position="21"/>
        <end position="596"/>
    </location>
</feature>
<evidence type="ECO:0000256" key="1">
    <source>
        <dbReference type="SAM" id="SignalP"/>
    </source>
</evidence>
<dbReference type="Pfam" id="PF12228">
    <property type="entry name" value="DUF3604"/>
    <property type="match status" value="1"/>
</dbReference>
<dbReference type="InterPro" id="IPR022028">
    <property type="entry name" value="DUF3604"/>
</dbReference>
<organism evidence="2 3">
    <name type="scientific">Falsiruegeria mediterranea M17</name>
    <dbReference type="NCBI Taxonomy" id="1200281"/>
    <lineage>
        <taxon>Bacteria</taxon>
        <taxon>Pseudomonadati</taxon>
        <taxon>Pseudomonadota</taxon>
        <taxon>Alphaproteobacteria</taxon>
        <taxon>Rhodobacterales</taxon>
        <taxon>Roseobacteraceae</taxon>
        <taxon>Falsiruegeria</taxon>
    </lineage>
</organism>
<dbReference type="SUPFAM" id="SSF89550">
    <property type="entry name" value="PHP domain-like"/>
    <property type="match status" value="1"/>
</dbReference>
<evidence type="ECO:0008006" key="4">
    <source>
        <dbReference type="Google" id="ProtNLM"/>
    </source>
</evidence>